<dbReference type="Pfam" id="PF09084">
    <property type="entry name" value="NMT1"/>
    <property type="match status" value="1"/>
</dbReference>
<feature type="domain" description="SsuA/THI5-like" evidence="5">
    <location>
        <begin position="116"/>
        <end position="231"/>
    </location>
</feature>
<organism evidence="6 7">
    <name type="scientific">Candidatus Merdibacter merdavium</name>
    <dbReference type="NCBI Taxonomy" id="2838692"/>
    <lineage>
        <taxon>Bacteria</taxon>
        <taxon>Bacillati</taxon>
        <taxon>Bacillota</taxon>
        <taxon>Erysipelotrichia</taxon>
        <taxon>Erysipelotrichales</taxon>
        <taxon>Erysipelotrichaceae</taxon>
        <taxon>Merdibacter</taxon>
    </lineage>
</organism>
<gene>
    <name evidence="6" type="ORF">H9702_01175</name>
</gene>
<dbReference type="NCBIfam" id="TIGR00350">
    <property type="entry name" value="lytR_cpsA_psr"/>
    <property type="match status" value="1"/>
</dbReference>
<dbReference type="Gene3D" id="3.40.630.190">
    <property type="entry name" value="LCP protein"/>
    <property type="match status" value="1"/>
</dbReference>
<evidence type="ECO:0000256" key="3">
    <source>
        <dbReference type="SAM" id="Phobius"/>
    </source>
</evidence>
<dbReference type="Proteomes" id="UP000823896">
    <property type="component" value="Unassembled WGS sequence"/>
</dbReference>
<keyword evidence="3" id="KW-1133">Transmembrane helix</keyword>
<evidence type="ECO:0000256" key="1">
    <source>
        <dbReference type="ARBA" id="ARBA00006068"/>
    </source>
</evidence>
<feature type="region of interest" description="Disordered" evidence="2">
    <location>
        <begin position="546"/>
        <end position="638"/>
    </location>
</feature>
<evidence type="ECO:0000313" key="6">
    <source>
        <dbReference type="EMBL" id="HJC35728.1"/>
    </source>
</evidence>
<reference evidence="6" key="2">
    <citation type="submission" date="2021-04" db="EMBL/GenBank/DDBJ databases">
        <authorList>
            <person name="Gilroy R."/>
        </authorList>
    </citation>
    <scope>NUCLEOTIDE SEQUENCE</scope>
    <source>
        <strain evidence="6">CHK187-11901</strain>
    </source>
</reference>
<comment type="caution">
    <text evidence="6">The sequence shown here is derived from an EMBL/GenBank/DDBJ whole genome shotgun (WGS) entry which is preliminary data.</text>
</comment>
<name>A0A9D2SU13_9FIRM</name>
<feature type="compositionally biased region" description="Low complexity" evidence="2">
    <location>
        <begin position="608"/>
        <end position="630"/>
    </location>
</feature>
<feature type="compositionally biased region" description="Acidic residues" evidence="2">
    <location>
        <begin position="550"/>
        <end position="564"/>
    </location>
</feature>
<comment type="similarity">
    <text evidence="1">Belongs to the LytR/CpsA/Psr (LCP) family.</text>
</comment>
<evidence type="ECO:0000256" key="2">
    <source>
        <dbReference type="SAM" id="MobiDB-lite"/>
    </source>
</evidence>
<reference evidence="6" key="1">
    <citation type="journal article" date="2021" name="PeerJ">
        <title>Extensive microbial diversity within the chicken gut microbiome revealed by metagenomics and culture.</title>
        <authorList>
            <person name="Gilroy R."/>
            <person name="Ravi A."/>
            <person name="Getino M."/>
            <person name="Pursley I."/>
            <person name="Horton D.L."/>
            <person name="Alikhan N.F."/>
            <person name="Baker D."/>
            <person name="Gharbi K."/>
            <person name="Hall N."/>
            <person name="Watson M."/>
            <person name="Adriaenssens E.M."/>
            <person name="Foster-Nyarko E."/>
            <person name="Jarju S."/>
            <person name="Secka A."/>
            <person name="Antonio M."/>
            <person name="Oren A."/>
            <person name="Chaudhuri R.R."/>
            <person name="La Ragione R."/>
            <person name="Hildebrand F."/>
            <person name="Pallen M.J."/>
        </authorList>
    </citation>
    <scope>NUCLEOTIDE SEQUENCE</scope>
    <source>
        <strain evidence="6">CHK187-11901</strain>
    </source>
</reference>
<feature type="transmembrane region" description="Helical" evidence="3">
    <location>
        <begin position="20"/>
        <end position="40"/>
    </location>
</feature>
<dbReference type="Gene3D" id="3.40.190.10">
    <property type="entry name" value="Periplasmic binding protein-like II"/>
    <property type="match status" value="1"/>
</dbReference>
<dbReference type="PANTHER" id="PTHR33392">
    <property type="entry name" value="POLYISOPRENYL-TEICHOIC ACID--PEPTIDOGLYCAN TEICHOIC ACID TRANSFERASE TAGU"/>
    <property type="match status" value="1"/>
</dbReference>
<proteinExistence type="inferred from homology"/>
<evidence type="ECO:0000313" key="7">
    <source>
        <dbReference type="Proteomes" id="UP000823896"/>
    </source>
</evidence>
<dbReference type="InterPro" id="IPR050922">
    <property type="entry name" value="LytR/CpsA/Psr_CW_biosynth"/>
</dbReference>
<dbReference type="EMBL" id="DWWM01000005">
    <property type="protein sequence ID" value="HJC35728.1"/>
    <property type="molecule type" value="Genomic_DNA"/>
</dbReference>
<feature type="transmembrane region" description="Helical" evidence="3">
    <location>
        <begin position="46"/>
        <end position="67"/>
    </location>
</feature>
<keyword evidence="3" id="KW-0472">Membrane</keyword>
<feature type="domain" description="Cell envelope-related transcriptional attenuator" evidence="4">
    <location>
        <begin position="251"/>
        <end position="403"/>
    </location>
</feature>
<evidence type="ECO:0000259" key="5">
    <source>
        <dbReference type="Pfam" id="PF09084"/>
    </source>
</evidence>
<sequence length="638" mass="70812">MQNKNKKPNPKRRSQKLDWLLLALCLISAALAFFLCYRMSVLPTRYLAILGLVLVIAVLVCFLLCLCRLRRNGRWVRRAFMIILCGLFCFGAYTANSVHSTFSAITQADQSRIKVSVVTLADSDISSVEDLSGKTIAVQNGMDKDNADFAREQLDAETDNINYEEVLDYLTMYNELTEGTVDAMIITDSSISLLEDQYSNIRSNIKTITTYERENDSVNTATTDKDLRTEPFVVYLGGMDEGNDPSINSKCDVNILLMVNPKINKITTISIPRDSYVPNPALNYGSDKLTHLGNNGPENSIAGIEEFTGIDIDFYAKVNFFSVIEIVDAIGGIDVDVQLDFCEQDENRNKDAEHQICLAKGEQHLDGQQALAYARHRKTESWGTQGREKAQTQIIEAIINKLTSVEGAANVNSVMGIAQQYVSTNIPMDALTSFLSYQLDHLKPWTVEGITLTDGVDGYFTTVSIPSMQLSCHLLTQEDARIINAVYNSMYETPDMSEFNFDLNDLSFSDVEFTDSEYMIWAEDYPNLDSSSVYFGLNNASVQQQYTPQYEEETVPQEQAEEPQVETPVTDEPQEEVPQEPTEPTTPQDPSTEEPDSGNEGGTTTPPSSGNEGENSGSDNNNGNTDGGNTQLPPLPTE</sequence>
<protein>
    <submittedName>
        <fullName evidence="6">LCP family protein</fullName>
    </submittedName>
</protein>
<dbReference type="AlphaFoldDB" id="A0A9D2SU13"/>
<dbReference type="InterPro" id="IPR004474">
    <property type="entry name" value="LytR_CpsA_psr"/>
</dbReference>
<dbReference type="SUPFAM" id="SSF53850">
    <property type="entry name" value="Periplasmic binding protein-like II"/>
    <property type="match status" value="1"/>
</dbReference>
<feature type="transmembrane region" description="Helical" evidence="3">
    <location>
        <begin position="79"/>
        <end position="95"/>
    </location>
</feature>
<dbReference type="PANTHER" id="PTHR33392:SF6">
    <property type="entry name" value="POLYISOPRENYL-TEICHOIC ACID--PEPTIDOGLYCAN TEICHOIC ACID TRANSFERASE TAGU"/>
    <property type="match status" value="1"/>
</dbReference>
<keyword evidence="3" id="KW-0812">Transmembrane</keyword>
<dbReference type="InterPro" id="IPR015168">
    <property type="entry name" value="SsuA/THI5"/>
</dbReference>
<evidence type="ECO:0000259" key="4">
    <source>
        <dbReference type="Pfam" id="PF03816"/>
    </source>
</evidence>
<feature type="compositionally biased region" description="Low complexity" evidence="2">
    <location>
        <begin position="579"/>
        <end position="590"/>
    </location>
</feature>
<accession>A0A9D2SU13</accession>
<dbReference type="Pfam" id="PF03816">
    <property type="entry name" value="LytR_cpsA_psr"/>
    <property type="match status" value="1"/>
</dbReference>